<feature type="region of interest" description="Disordered" evidence="1">
    <location>
        <begin position="28"/>
        <end position="62"/>
    </location>
</feature>
<dbReference type="OrthoDB" id="92417at2"/>
<evidence type="ECO:0000259" key="2">
    <source>
        <dbReference type="SMART" id="SM00327"/>
    </source>
</evidence>
<sequence>DTAKEEAELQRQMMESFLNAAKQAQQAADAAKAQEMKKKAQQAKRQAQKASQQAEKSQQQAEKLGAKLEALGKEAAQSASVIRAMKTAFGEEAAEQAETAQALIQYGLGPGEQKTMPPEKRMELAEILRGSKKLRKVSELAGRMKAMAAKKRRNRTHQPPTEVVDVEMGADLSRILPSELAQLRCPVTRMDFLRRFSEGQLMQRKLEGKETERKGPIIACVDSSGSMAENMGGHSREEWSKALCLALFDTARKQRRAFAAILFGSASQIVSFEFPKPKRAKPQDVLDMVTRFLSGGTNFERPLQEALNLLQRSAFKKGDVVFITDGQCSVSSDFLERFQKVKLEKEFHVIGVLIGSDASGGTLSLFSDQVATVVQGSDDEAVDIVLEL</sequence>
<proteinExistence type="predicted"/>
<dbReference type="AlphaFoldDB" id="A0A845L5L2"/>
<evidence type="ECO:0000313" key="4">
    <source>
        <dbReference type="Proteomes" id="UP000463470"/>
    </source>
</evidence>
<dbReference type="PANTHER" id="PTHR36846:SF1">
    <property type="entry name" value="PROTEIN VIAA"/>
    <property type="match status" value="1"/>
</dbReference>
<dbReference type="SMART" id="SM00327">
    <property type="entry name" value="VWA"/>
    <property type="match status" value="1"/>
</dbReference>
<evidence type="ECO:0000313" key="3">
    <source>
        <dbReference type="EMBL" id="MZP30996.1"/>
    </source>
</evidence>
<gene>
    <name evidence="3" type="ORF">GTO91_14860</name>
</gene>
<feature type="non-terminal residue" evidence="3">
    <location>
        <position position="1"/>
    </location>
</feature>
<keyword evidence="4" id="KW-1185">Reference proteome</keyword>
<dbReference type="GO" id="GO:0005829">
    <property type="term" value="C:cytosol"/>
    <property type="evidence" value="ECO:0007669"/>
    <property type="project" value="TreeGrafter"/>
</dbReference>
<dbReference type="InterPro" id="IPR036465">
    <property type="entry name" value="vWFA_dom_sf"/>
</dbReference>
<comment type="caution">
    <text evidence="3">The sequence shown here is derived from an EMBL/GenBank/DDBJ whole genome shotgun (WGS) entry which is preliminary data.</text>
</comment>
<dbReference type="Proteomes" id="UP000463470">
    <property type="component" value="Unassembled WGS sequence"/>
</dbReference>
<dbReference type="Pfam" id="PF13519">
    <property type="entry name" value="VWA_2"/>
    <property type="match status" value="1"/>
</dbReference>
<dbReference type="PANTHER" id="PTHR36846">
    <property type="entry name" value="PROTEIN VIAA"/>
    <property type="match status" value="1"/>
</dbReference>
<dbReference type="EMBL" id="WXEY01000023">
    <property type="protein sequence ID" value="MZP30996.1"/>
    <property type="molecule type" value="Genomic_DNA"/>
</dbReference>
<organism evidence="3 4">
    <name type="scientific">Heliomicrobium undosum</name>
    <dbReference type="NCBI Taxonomy" id="121734"/>
    <lineage>
        <taxon>Bacteria</taxon>
        <taxon>Bacillati</taxon>
        <taxon>Bacillota</taxon>
        <taxon>Clostridia</taxon>
        <taxon>Eubacteriales</taxon>
        <taxon>Heliobacteriaceae</taxon>
        <taxon>Heliomicrobium</taxon>
    </lineage>
</organism>
<dbReference type="Gene3D" id="3.40.50.410">
    <property type="entry name" value="von Willebrand factor, type A domain"/>
    <property type="match status" value="1"/>
</dbReference>
<protein>
    <submittedName>
        <fullName evidence="3">VWA domain-containing protein</fullName>
    </submittedName>
</protein>
<feature type="compositionally biased region" description="Low complexity" evidence="1">
    <location>
        <begin position="43"/>
        <end position="62"/>
    </location>
</feature>
<name>A0A845L5L2_9FIRM</name>
<reference evidence="3 4" key="1">
    <citation type="submission" date="2020-01" db="EMBL/GenBank/DDBJ databases">
        <title>Whole-genome sequence of Heliobacterium undosum DSM 13378.</title>
        <authorList>
            <person name="Kyndt J.A."/>
            <person name="Meyer T.E."/>
        </authorList>
    </citation>
    <scope>NUCLEOTIDE SEQUENCE [LARGE SCALE GENOMIC DNA]</scope>
    <source>
        <strain evidence="3 4">DSM 13378</strain>
    </source>
</reference>
<dbReference type="RefSeq" id="WP_161259517.1">
    <property type="nucleotide sequence ID" value="NZ_WXEY01000023.1"/>
</dbReference>
<dbReference type="SUPFAM" id="SSF53300">
    <property type="entry name" value="vWA-like"/>
    <property type="match status" value="1"/>
</dbReference>
<feature type="domain" description="VWFA" evidence="2">
    <location>
        <begin position="214"/>
        <end position="387"/>
    </location>
</feature>
<accession>A0A845L5L2</accession>
<dbReference type="InterPro" id="IPR002035">
    <property type="entry name" value="VWF_A"/>
</dbReference>
<evidence type="ECO:0000256" key="1">
    <source>
        <dbReference type="SAM" id="MobiDB-lite"/>
    </source>
</evidence>